<dbReference type="AlphaFoldDB" id="A0AAN9BPZ1"/>
<evidence type="ECO:0000256" key="1">
    <source>
        <dbReference type="SAM" id="Coils"/>
    </source>
</evidence>
<accession>A0AAN9BPZ1</accession>
<dbReference type="Proteomes" id="UP001374579">
    <property type="component" value="Unassembled WGS sequence"/>
</dbReference>
<feature type="coiled-coil region" evidence="1">
    <location>
        <begin position="27"/>
        <end position="61"/>
    </location>
</feature>
<protein>
    <submittedName>
        <fullName evidence="2">Uncharacterized protein</fullName>
    </submittedName>
</protein>
<keyword evidence="1" id="KW-0175">Coiled coil</keyword>
<dbReference type="InterPro" id="IPR004244">
    <property type="entry name" value="Transposase_22"/>
</dbReference>
<comment type="caution">
    <text evidence="2">The sequence shown here is derived from an EMBL/GenBank/DDBJ whole genome shotgun (WGS) entry which is preliminary data.</text>
</comment>
<name>A0AAN9BPZ1_9CAEN</name>
<proteinExistence type="predicted"/>
<sequence length="222" mass="25125">MKQQLRDVLAEPSVVDMIARAVGAHVVDQLKGEIMSLKQTVAKKDGEIKELHDKLDNLEQYTRCNSVRIGPVPERLNENTDNIVIKLAESVAVQLNVSDIDRSHRVGKITEGPNQRPRSIIVKFSTYRAKQSLMKARKGLNKTDVTKTLGDQGWPRLPSASPRVFINDDLTASRASVAAKARQLKRDEKIQDTWVRDGLVFIKHRDKIYRFTRLSELSPFSV</sequence>
<reference evidence="2 3" key="1">
    <citation type="submission" date="2024-02" db="EMBL/GenBank/DDBJ databases">
        <title>Chromosome-scale genome assembly of the rough periwinkle Littorina saxatilis.</title>
        <authorList>
            <person name="De Jode A."/>
            <person name="Faria R."/>
            <person name="Formenti G."/>
            <person name="Sims Y."/>
            <person name="Smith T.P."/>
            <person name="Tracey A."/>
            <person name="Wood J.M.D."/>
            <person name="Zagrodzka Z.B."/>
            <person name="Johannesson K."/>
            <person name="Butlin R.K."/>
            <person name="Leder E.H."/>
        </authorList>
    </citation>
    <scope>NUCLEOTIDE SEQUENCE [LARGE SCALE GENOMIC DNA]</scope>
    <source>
        <strain evidence="2">Snail1</strain>
        <tissue evidence="2">Muscle</tissue>
    </source>
</reference>
<dbReference type="Gene3D" id="3.30.70.1820">
    <property type="entry name" value="L1 transposable element, RRM domain"/>
    <property type="match status" value="1"/>
</dbReference>
<evidence type="ECO:0000313" key="2">
    <source>
        <dbReference type="EMBL" id="KAK7109363.1"/>
    </source>
</evidence>
<keyword evidence="3" id="KW-1185">Reference proteome</keyword>
<gene>
    <name evidence="2" type="ORF">V1264_013413</name>
</gene>
<dbReference type="PANTHER" id="PTHR11505">
    <property type="entry name" value="L1 TRANSPOSABLE ELEMENT-RELATED"/>
    <property type="match status" value="1"/>
</dbReference>
<evidence type="ECO:0000313" key="3">
    <source>
        <dbReference type="Proteomes" id="UP001374579"/>
    </source>
</evidence>
<dbReference type="EMBL" id="JBAMIC010000003">
    <property type="protein sequence ID" value="KAK7109363.1"/>
    <property type="molecule type" value="Genomic_DNA"/>
</dbReference>
<organism evidence="2 3">
    <name type="scientific">Littorina saxatilis</name>
    <dbReference type="NCBI Taxonomy" id="31220"/>
    <lineage>
        <taxon>Eukaryota</taxon>
        <taxon>Metazoa</taxon>
        <taxon>Spiralia</taxon>
        <taxon>Lophotrochozoa</taxon>
        <taxon>Mollusca</taxon>
        <taxon>Gastropoda</taxon>
        <taxon>Caenogastropoda</taxon>
        <taxon>Littorinimorpha</taxon>
        <taxon>Littorinoidea</taxon>
        <taxon>Littorinidae</taxon>
        <taxon>Littorina</taxon>
    </lineage>
</organism>